<evidence type="ECO:0000313" key="4">
    <source>
        <dbReference type="Proteomes" id="UP000313359"/>
    </source>
</evidence>
<dbReference type="OrthoDB" id="2752606at2759"/>
<dbReference type="Pfam" id="PF12013">
    <property type="entry name" value="OrsD"/>
    <property type="match status" value="1"/>
</dbReference>
<proteinExistence type="predicted"/>
<accession>A0A5C2RPU8</accession>
<sequence>MHLCQHCQKSYKGYKSSHLRSCQVYLFQVHEHPDTETGRLITVTRNSKGRVICQCVSAGQVCNKTFANQKTWHNHYLKDHKTDPWLVPASPEAGGSTQVQNGSPPTTPPMHGGDIDQHMASPSPPRDLGSPMSQISPQAHRTITAASSEEDSAGSSPTPSQHMHLDPLSSDPVGPEDHDLSELYDTANKVFTAYGMRINRRLRALVCLACQAVVLPENIKPHLFKLHPGHKIRVDEELIMATAAAENITTTWPVLPSKGIPVQYAGLPCKVGVRCVACRSMYSQSRYMKEHAKKVHGITVNLHTPLRHNLMQRLANHPDANSWFPVYGHPSLSPSPNSQYLSELRKKLDERPSLPADAVDHRHVSPWHSTTGWYTWLAGKRAEDIFPFSDYPKTSDVEWTYIMKWVQGFFDRAYGLPAVSSELALQILNTETGKGELNHTPFGSHQMADTKQAYRQLFTRFIIFLLRISDSTLHYDLELPVTVQYALDELREAALSPTAAN</sequence>
<feature type="non-terminal residue" evidence="3">
    <location>
        <position position="501"/>
    </location>
</feature>
<feature type="domain" description="C2H2-type" evidence="2">
    <location>
        <begin position="275"/>
        <end position="296"/>
    </location>
</feature>
<dbReference type="STRING" id="1328759.A0A5C2RPU8"/>
<feature type="compositionally biased region" description="Polar residues" evidence="1">
    <location>
        <begin position="95"/>
        <end position="104"/>
    </location>
</feature>
<dbReference type="AlphaFoldDB" id="A0A5C2RPU8"/>
<dbReference type="EMBL" id="ML122324">
    <property type="protein sequence ID" value="RPD53354.1"/>
    <property type="molecule type" value="Genomic_DNA"/>
</dbReference>
<gene>
    <name evidence="3" type="ORF">L227DRAFT_568047</name>
</gene>
<feature type="compositionally biased region" description="Polar residues" evidence="1">
    <location>
        <begin position="131"/>
        <end position="141"/>
    </location>
</feature>
<dbReference type="PROSITE" id="PS00028">
    <property type="entry name" value="ZINC_FINGER_C2H2_1"/>
    <property type="match status" value="1"/>
</dbReference>
<dbReference type="InterPro" id="IPR022698">
    <property type="entry name" value="OrsD"/>
</dbReference>
<dbReference type="InterPro" id="IPR013087">
    <property type="entry name" value="Znf_C2H2_type"/>
</dbReference>
<organism evidence="3 4">
    <name type="scientific">Lentinus tigrinus ALCF2SS1-6</name>
    <dbReference type="NCBI Taxonomy" id="1328759"/>
    <lineage>
        <taxon>Eukaryota</taxon>
        <taxon>Fungi</taxon>
        <taxon>Dikarya</taxon>
        <taxon>Basidiomycota</taxon>
        <taxon>Agaricomycotina</taxon>
        <taxon>Agaricomycetes</taxon>
        <taxon>Polyporales</taxon>
        <taxon>Polyporaceae</taxon>
        <taxon>Lentinus</taxon>
    </lineage>
</organism>
<name>A0A5C2RPU8_9APHY</name>
<evidence type="ECO:0000256" key="1">
    <source>
        <dbReference type="SAM" id="MobiDB-lite"/>
    </source>
</evidence>
<keyword evidence="4" id="KW-1185">Reference proteome</keyword>
<evidence type="ECO:0000259" key="2">
    <source>
        <dbReference type="PROSITE" id="PS00028"/>
    </source>
</evidence>
<reference evidence="3" key="1">
    <citation type="journal article" date="2018" name="Genome Biol. Evol.">
        <title>Genomics and development of Lentinus tigrinus, a white-rot wood-decaying mushroom with dimorphic fruiting bodies.</title>
        <authorList>
            <person name="Wu B."/>
            <person name="Xu Z."/>
            <person name="Knudson A."/>
            <person name="Carlson A."/>
            <person name="Chen N."/>
            <person name="Kovaka S."/>
            <person name="LaButti K."/>
            <person name="Lipzen A."/>
            <person name="Pennachio C."/>
            <person name="Riley R."/>
            <person name="Schakwitz W."/>
            <person name="Umezawa K."/>
            <person name="Ohm R.A."/>
            <person name="Grigoriev I.V."/>
            <person name="Nagy L.G."/>
            <person name="Gibbons J."/>
            <person name="Hibbett D."/>
        </authorList>
    </citation>
    <scope>NUCLEOTIDE SEQUENCE [LARGE SCALE GENOMIC DNA]</scope>
    <source>
        <strain evidence="3">ALCF2SS1-6</strain>
    </source>
</reference>
<feature type="region of interest" description="Disordered" evidence="1">
    <location>
        <begin position="83"/>
        <end position="180"/>
    </location>
</feature>
<evidence type="ECO:0000313" key="3">
    <source>
        <dbReference type="EMBL" id="RPD53354.1"/>
    </source>
</evidence>
<protein>
    <recommendedName>
        <fullName evidence="2">C2H2-type domain-containing protein</fullName>
    </recommendedName>
</protein>
<dbReference type="Proteomes" id="UP000313359">
    <property type="component" value="Unassembled WGS sequence"/>
</dbReference>